<dbReference type="AlphaFoldDB" id="A0A1T4LFF9"/>
<name>A0A1T4LFF9_9FIRM</name>
<organism evidence="2 3">
    <name type="scientific">Selenihalanaerobacter shriftii</name>
    <dbReference type="NCBI Taxonomy" id="142842"/>
    <lineage>
        <taxon>Bacteria</taxon>
        <taxon>Bacillati</taxon>
        <taxon>Bacillota</taxon>
        <taxon>Clostridia</taxon>
        <taxon>Halanaerobiales</taxon>
        <taxon>Halobacteroidaceae</taxon>
        <taxon>Selenihalanaerobacter</taxon>
    </lineage>
</organism>
<keyword evidence="3" id="KW-1185">Reference proteome</keyword>
<gene>
    <name evidence="2" type="ORF">SAMN02745118_01117</name>
</gene>
<dbReference type="Proteomes" id="UP000190625">
    <property type="component" value="Unassembled WGS sequence"/>
</dbReference>
<dbReference type="OrthoDB" id="9813321at2"/>
<evidence type="ECO:0000313" key="2">
    <source>
        <dbReference type="EMBL" id="SJZ53522.1"/>
    </source>
</evidence>
<dbReference type="Pfam" id="PF09723">
    <property type="entry name" value="Zn_ribbon_8"/>
    <property type="match status" value="1"/>
</dbReference>
<accession>A0A1T4LFF9</accession>
<evidence type="ECO:0000259" key="1">
    <source>
        <dbReference type="SMART" id="SM00834"/>
    </source>
</evidence>
<evidence type="ECO:0000313" key="3">
    <source>
        <dbReference type="Proteomes" id="UP000190625"/>
    </source>
</evidence>
<proteinExistence type="predicted"/>
<dbReference type="EMBL" id="FUWM01000008">
    <property type="protein sequence ID" value="SJZ53522.1"/>
    <property type="molecule type" value="Genomic_DNA"/>
</dbReference>
<dbReference type="SMART" id="SM00834">
    <property type="entry name" value="CxxC_CXXC_SSSS"/>
    <property type="match status" value="1"/>
</dbReference>
<dbReference type="NCBIfam" id="TIGR02605">
    <property type="entry name" value="CxxC_CxxC_SSSS"/>
    <property type="match status" value="1"/>
</dbReference>
<sequence length="64" mass="6736">MPFYDFKCNNCGEKFTTRTSYSNIKEVACSKCDSNDVKRQFSAFSVGGNSASSNSGNGCSSGGG</sequence>
<dbReference type="InterPro" id="IPR013429">
    <property type="entry name" value="Regulatory_FmdB_Zinc_ribbon"/>
</dbReference>
<reference evidence="3" key="1">
    <citation type="submission" date="2017-02" db="EMBL/GenBank/DDBJ databases">
        <authorList>
            <person name="Varghese N."/>
            <person name="Submissions S."/>
        </authorList>
    </citation>
    <scope>NUCLEOTIDE SEQUENCE [LARGE SCALE GENOMIC DNA]</scope>
    <source>
        <strain evidence="3">ATCC BAA-73</strain>
    </source>
</reference>
<dbReference type="RefSeq" id="WP_078809606.1">
    <property type="nucleotide sequence ID" value="NZ_FUWM01000008.1"/>
</dbReference>
<feature type="domain" description="Putative regulatory protein FmdB zinc ribbon" evidence="1">
    <location>
        <begin position="1"/>
        <end position="42"/>
    </location>
</feature>
<protein>
    <submittedName>
        <fullName evidence="2">Putative regulatory protein, FmdB family</fullName>
    </submittedName>
</protein>